<proteinExistence type="predicted"/>
<protein>
    <submittedName>
        <fullName evidence="1">Uncharacterized protein</fullName>
    </submittedName>
</protein>
<accession>A0A0B6ZYM3</accession>
<organism evidence="1">
    <name type="scientific">Arion vulgaris</name>
    <dbReference type="NCBI Taxonomy" id="1028688"/>
    <lineage>
        <taxon>Eukaryota</taxon>
        <taxon>Metazoa</taxon>
        <taxon>Spiralia</taxon>
        <taxon>Lophotrochozoa</taxon>
        <taxon>Mollusca</taxon>
        <taxon>Gastropoda</taxon>
        <taxon>Heterobranchia</taxon>
        <taxon>Euthyneura</taxon>
        <taxon>Panpulmonata</taxon>
        <taxon>Eupulmonata</taxon>
        <taxon>Stylommatophora</taxon>
        <taxon>Helicina</taxon>
        <taxon>Arionoidea</taxon>
        <taxon>Arionidae</taxon>
        <taxon>Arion</taxon>
    </lineage>
</organism>
<sequence>RMENTTLHTKKDGKFHIAYMREQDLPLNMTAWKHLPLQSTEWDAPADTYKVKFSLILFVTTV</sequence>
<reference evidence="1" key="1">
    <citation type="submission" date="2014-12" db="EMBL/GenBank/DDBJ databases">
        <title>Insight into the proteome of Arion vulgaris.</title>
        <authorList>
            <person name="Aradska J."/>
            <person name="Bulat T."/>
            <person name="Smidak R."/>
            <person name="Sarate P."/>
            <person name="Gangsoo J."/>
            <person name="Sialana F."/>
            <person name="Bilban M."/>
            <person name="Lubec G."/>
        </authorList>
    </citation>
    <scope>NUCLEOTIDE SEQUENCE</scope>
    <source>
        <tissue evidence="1">Skin</tissue>
    </source>
</reference>
<feature type="non-terminal residue" evidence="1">
    <location>
        <position position="1"/>
    </location>
</feature>
<evidence type="ECO:0000313" key="1">
    <source>
        <dbReference type="EMBL" id="CEK72916.1"/>
    </source>
</evidence>
<name>A0A0B6ZYM3_9EUPU</name>
<gene>
    <name evidence="1" type="primary">ORF84531</name>
</gene>
<dbReference type="AlphaFoldDB" id="A0A0B6ZYM3"/>
<dbReference type="EMBL" id="HACG01026051">
    <property type="protein sequence ID" value="CEK72916.1"/>
    <property type="molecule type" value="Transcribed_RNA"/>
</dbReference>